<evidence type="ECO:0000313" key="2">
    <source>
        <dbReference type="Proteomes" id="UP000078356"/>
    </source>
</evidence>
<sequence>MKPLTAADLAALKNLPQEGWFDVRHASINRPSYRCERLEAAGQLERRTVRDAELAALGTDALGCFKTQYRRKACQG</sequence>
<organism evidence="1 2">
    <name type="scientific">Pseudomonas oryzihabitans</name>
    <dbReference type="NCBI Taxonomy" id="47885"/>
    <lineage>
        <taxon>Bacteria</taxon>
        <taxon>Pseudomonadati</taxon>
        <taxon>Pseudomonadota</taxon>
        <taxon>Gammaproteobacteria</taxon>
        <taxon>Pseudomonadales</taxon>
        <taxon>Pseudomonadaceae</taxon>
        <taxon>Pseudomonas</taxon>
    </lineage>
</organism>
<dbReference type="RefSeq" id="WP_017642850.1">
    <property type="nucleotide sequence ID" value="NZ_JAAMQL010000040.1"/>
</dbReference>
<accession>A0A178L5S9</accession>
<dbReference type="AlphaFoldDB" id="A0A178L5S9"/>
<gene>
    <name evidence="1" type="ORF">A4V15_24225</name>
</gene>
<name>A0A178L5S9_9PSED</name>
<protein>
    <submittedName>
        <fullName evidence="1">Uncharacterized protein</fullName>
    </submittedName>
</protein>
<dbReference type="Proteomes" id="UP000078356">
    <property type="component" value="Unassembled WGS sequence"/>
</dbReference>
<evidence type="ECO:0000313" key="1">
    <source>
        <dbReference type="EMBL" id="OAN24192.1"/>
    </source>
</evidence>
<dbReference type="EMBL" id="LWCR01000059">
    <property type="protein sequence ID" value="OAN24192.1"/>
    <property type="molecule type" value="Genomic_DNA"/>
</dbReference>
<comment type="caution">
    <text evidence="1">The sequence shown here is derived from an EMBL/GenBank/DDBJ whole genome shotgun (WGS) entry which is preliminary data.</text>
</comment>
<reference evidence="1 2" key="1">
    <citation type="submission" date="2016-04" db="EMBL/GenBank/DDBJ databases">
        <title>Draft Genome Sequences of Staphylococcus capitis Strain H36, S. capitis Strain H65, S. cohnii Strain H62, S. hominis Strain H69, Mycobacterium iranicum Strain H39, Plantibacter sp. Strain H53, Pseudomonas oryzihabitans Strain H72, and Microbacterium sp. Strain H83, isolated from residential settings.</title>
        <authorList>
            <person name="Lymperopoulou D."/>
            <person name="Adams R.I."/>
            <person name="Lindow S."/>
            <person name="Coil D.A."/>
            <person name="Jospin G."/>
            <person name="Eisen J.A."/>
        </authorList>
    </citation>
    <scope>NUCLEOTIDE SEQUENCE [LARGE SCALE GENOMIC DNA]</scope>
    <source>
        <strain evidence="1 2">H72</strain>
    </source>
</reference>
<dbReference type="OrthoDB" id="9930574at2"/>
<proteinExistence type="predicted"/>